<sequence>MGLFSSEAERQRKQNLKDLEDKRLRFAQMFAEQKIVPENILFTQRDGGFAAVAVAGDEFLLITGPAPGAEEDFSLLRVKQARARTEPIRIKSEGLGGLLGFGKKGGLGFKLLIDHVEGEEPFELVVLSGLSTYLESEGTKAALFSPKRRRGNPNFVWEFRPVDRDLLEKIESRWLHLING</sequence>
<dbReference type="AlphaFoldDB" id="A0A9D1IE05"/>
<reference evidence="1" key="1">
    <citation type="submission" date="2020-10" db="EMBL/GenBank/DDBJ databases">
        <authorList>
            <person name="Gilroy R."/>
        </authorList>
    </citation>
    <scope>NUCLEOTIDE SEQUENCE</scope>
    <source>
        <strain evidence="1">ChiHcec3-11533</strain>
    </source>
</reference>
<comment type="caution">
    <text evidence="1">The sequence shown here is derived from an EMBL/GenBank/DDBJ whole genome shotgun (WGS) entry which is preliminary data.</text>
</comment>
<reference evidence="1" key="2">
    <citation type="journal article" date="2021" name="PeerJ">
        <title>Extensive microbial diversity within the chicken gut microbiome revealed by metagenomics and culture.</title>
        <authorList>
            <person name="Gilroy R."/>
            <person name="Ravi A."/>
            <person name="Getino M."/>
            <person name="Pursley I."/>
            <person name="Horton D.L."/>
            <person name="Alikhan N.F."/>
            <person name="Baker D."/>
            <person name="Gharbi K."/>
            <person name="Hall N."/>
            <person name="Watson M."/>
            <person name="Adriaenssens E.M."/>
            <person name="Foster-Nyarko E."/>
            <person name="Jarju S."/>
            <person name="Secka A."/>
            <person name="Antonio M."/>
            <person name="Oren A."/>
            <person name="Chaudhuri R.R."/>
            <person name="La Ragione R."/>
            <person name="Hildebrand F."/>
            <person name="Pallen M.J."/>
        </authorList>
    </citation>
    <scope>NUCLEOTIDE SEQUENCE</scope>
    <source>
        <strain evidence="1">ChiHcec3-11533</strain>
    </source>
</reference>
<protein>
    <submittedName>
        <fullName evidence="1">Uncharacterized protein</fullName>
    </submittedName>
</protein>
<dbReference type="EMBL" id="DVMU01000215">
    <property type="protein sequence ID" value="HIU34921.1"/>
    <property type="molecule type" value="Genomic_DNA"/>
</dbReference>
<name>A0A9D1IE05_9FIRM</name>
<evidence type="ECO:0000313" key="1">
    <source>
        <dbReference type="EMBL" id="HIU34921.1"/>
    </source>
</evidence>
<accession>A0A9D1IE05</accession>
<dbReference type="Proteomes" id="UP000824072">
    <property type="component" value="Unassembled WGS sequence"/>
</dbReference>
<evidence type="ECO:0000313" key="2">
    <source>
        <dbReference type="Proteomes" id="UP000824072"/>
    </source>
</evidence>
<gene>
    <name evidence="1" type="ORF">IAB02_10185</name>
</gene>
<organism evidence="1 2">
    <name type="scientific">Candidatus Pullichristensenella excrementigallinarum</name>
    <dbReference type="NCBI Taxonomy" id="2840907"/>
    <lineage>
        <taxon>Bacteria</taxon>
        <taxon>Bacillati</taxon>
        <taxon>Bacillota</taxon>
        <taxon>Clostridia</taxon>
        <taxon>Candidatus Pullichristensenella</taxon>
    </lineage>
</organism>
<proteinExistence type="predicted"/>